<dbReference type="NCBIfam" id="TIGR03696">
    <property type="entry name" value="Rhs_assc_core"/>
    <property type="match status" value="1"/>
</dbReference>
<proteinExistence type="predicted"/>
<accession>A0A1N7U6I3</accession>
<protein>
    <submittedName>
        <fullName evidence="1">Toxin</fullName>
    </submittedName>
</protein>
<name>A0A1N7U6I3_9PSED</name>
<dbReference type="Gene3D" id="2.180.10.10">
    <property type="entry name" value="RHS repeat-associated core"/>
    <property type="match status" value="1"/>
</dbReference>
<reference evidence="1 2" key="1">
    <citation type="submission" date="2014-05" db="EMBL/GenBank/DDBJ databases">
        <title>Pseudomonas simiae WCS417.</title>
        <authorList>
            <person name="Berendsen R.L."/>
        </authorList>
    </citation>
    <scope>NUCLEOTIDE SEQUENCE [LARGE SCALE GENOMIC DNA]</scope>
    <source>
        <strain evidence="1 2">WCS417</strain>
    </source>
</reference>
<gene>
    <name evidence="1" type="ORF">PS417_19185</name>
</gene>
<dbReference type="OrthoDB" id="7056038at2"/>
<dbReference type="PANTHER" id="PTHR32305">
    <property type="match status" value="1"/>
</dbReference>
<dbReference type="Proteomes" id="UP000027308">
    <property type="component" value="Chromosome"/>
</dbReference>
<evidence type="ECO:0000313" key="2">
    <source>
        <dbReference type="Proteomes" id="UP000027308"/>
    </source>
</evidence>
<dbReference type="PANTHER" id="PTHR32305:SF15">
    <property type="entry name" value="PROTEIN RHSA-RELATED"/>
    <property type="match status" value="1"/>
</dbReference>
<dbReference type="eggNOG" id="COG3209">
    <property type="taxonomic scope" value="Bacteria"/>
</dbReference>
<dbReference type="InterPro" id="IPR050708">
    <property type="entry name" value="T6SS_VgrG/RHS"/>
</dbReference>
<dbReference type="AlphaFoldDB" id="A0A1N7U6I3"/>
<dbReference type="InterPro" id="IPR022385">
    <property type="entry name" value="Rhs_assc_core"/>
</dbReference>
<dbReference type="EMBL" id="CP007637">
    <property type="protein sequence ID" value="AIB37662.1"/>
    <property type="molecule type" value="Genomic_DNA"/>
</dbReference>
<organism evidence="1 2">
    <name type="scientific">Pseudomonas simiae</name>
    <dbReference type="NCBI Taxonomy" id="321846"/>
    <lineage>
        <taxon>Bacteria</taxon>
        <taxon>Pseudomonadati</taxon>
        <taxon>Pseudomonadota</taxon>
        <taxon>Gammaproteobacteria</taxon>
        <taxon>Pseudomonadales</taxon>
        <taxon>Pseudomonadaceae</taxon>
        <taxon>Pseudomonas</taxon>
    </lineage>
</organism>
<sequence>MPISLHRNTPSLTAFDPRGLIVRNVEYHRSSAQSEPQVRIHRQVFDSSGLMIEQWDPRLLQLSHSEAGTRANQRTVYSLGGNALRIDSVDAGWRLTLPGEAGQLLEEWDGRGAHQAHHYDQYVRPIAVFEQAANDEQPLCVERIAYASHSLEEAAHNRCGRVIRHDDGGGSLFHELYGLHGEVVRQTRRFRQATAALDWPLDDAQRDARLEPEHFQASTGFSALGERLHHTDAKGNRLEYAYGIDGQPASIVVLPTGGVRTPLMGQRRYNAAGRVISERAGNGVVRTLLYRETDGRLRQMSARVQGAASTALQDLTYDYDCVGNIVRIDDLAQPTQWSSNTRISSACVYEYDTLSQLTKASGRETAGNQGGPALPARLEFGSTDDSVWRRYTQQFSYDAAGNLLELQHVPSSGTGFTRRMSVAATSNHFMPQADGSAVSGWGQDFDRNGNLQAFEGHHGMGWDVRNQLVRITQVQREGGNDDEERYAYDATGRRILKRRVTHAKGVSHTAQVRYLPGLEIRHDSATGEQLNVLNLDVGTLTVRLLFWDRHPSGGSQDVQIRYGLSDHLGSSTMELGEQAQLLSQESYYPYGGTAWWAAKSASEASYKFIRYSGKERDASGLSYYGFRYYAPWLCRWISPDPTGDADGLNLYAMVGGNPVTKVDEQGLTATPALEQPRQTQLRRLSISRRLAHMARIARPRMQAGASAAIRDGLSTYIANAISTGVDLAVFSNIQPTAQRNQILRLTVAVLDAVSTAHMSTGVAGNWTRFAPQIGALFAGAAGVGYTVYGDSIGDQAEHSWDPVAVRRLGGHVRALSRELVQQVLRGHGTGVSWGSTPLRGRVTRTAGATAAYGLATVANAVYGGEVPALMLPNVTPAIEAYDAAMGKMIRGGHPTATHDSHGQTLQLPDPVATAHGGLSRMFNQVWTHWAASGVEALAVALTGSPVASQGRVTRNIVMVARGMISALTEWRGFFVQFARRGYSTLEAGWRRGPRPTK</sequence>
<evidence type="ECO:0000313" key="1">
    <source>
        <dbReference type="EMBL" id="AIB37662.1"/>
    </source>
</evidence>